<sequence>MYPSKRNDTVDLIKTVAIFSVVAIHVSASYVATDVNTSIWILSCFFRSLASGGVPLFLMASGALLLRPEKYMPLEKLYGKNMPRILLALFFWAFVYCAAPLYGGIHSLGELRSVLGNLILFHHKEHLYYLHMMILVYGFLPLSRIIACHSTKNEMKYLLALWLVLGIFLPTVRAFYSLESVGAIPLQWIMVFSYSAIGYTFMGYFLSETKPSKNLYTIAAILGFAIVFGCTYYFSKASGQLDERFFEGMSVGVFLWSMGIFALAQHIRLPEKGKSFVLKLSKSSFAIYLVHVLVLDYLKYYFPALETLNPLMGIPAITAAVTAISYILYKILSHIPVVRKWLI</sequence>
<dbReference type="OrthoDB" id="9810469at2"/>
<proteinExistence type="inferred from homology"/>
<keyword evidence="6 7" id="KW-0472">Membrane</keyword>
<feature type="transmembrane region" description="Helical" evidence="7">
    <location>
        <begin position="308"/>
        <end position="329"/>
    </location>
</feature>
<dbReference type="EMBL" id="LSDG01000019">
    <property type="protein sequence ID" value="KXB67370.1"/>
    <property type="molecule type" value="Genomic_DNA"/>
</dbReference>
<dbReference type="GO" id="GO:0005886">
    <property type="term" value="C:plasma membrane"/>
    <property type="evidence" value="ECO:0007669"/>
    <property type="project" value="UniProtKB-SubCell"/>
</dbReference>
<feature type="transmembrane region" description="Helical" evidence="7">
    <location>
        <begin position="12"/>
        <end position="33"/>
    </location>
</feature>
<feature type="transmembrane region" description="Helical" evidence="7">
    <location>
        <begin position="246"/>
        <end position="264"/>
    </location>
</feature>
<keyword evidence="10" id="KW-1185">Reference proteome</keyword>
<feature type="transmembrane region" description="Helical" evidence="7">
    <location>
        <begin position="214"/>
        <end position="234"/>
    </location>
</feature>
<comment type="subcellular location">
    <subcellularLocation>
        <location evidence="1">Cell membrane</location>
        <topology evidence="1">Multi-pass membrane protein</topology>
    </subcellularLocation>
</comment>
<accession>A0A134AIK8</accession>
<gene>
    <name evidence="9" type="ORF">HMPREF1863_00559</name>
</gene>
<dbReference type="GO" id="GO:0009246">
    <property type="term" value="P:enterobacterial common antigen biosynthetic process"/>
    <property type="evidence" value="ECO:0007669"/>
    <property type="project" value="TreeGrafter"/>
</dbReference>
<feature type="transmembrane region" description="Helical" evidence="7">
    <location>
        <begin position="86"/>
        <end position="108"/>
    </location>
</feature>
<evidence type="ECO:0000256" key="7">
    <source>
        <dbReference type="SAM" id="Phobius"/>
    </source>
</evidence>
<dbReference type="InterPro" id="IPR002656">
    <property type="entry name" value="Acyl_transf_3_dom"/>
</dbReference>
<name>A0A134AIK8_9FIRM</name>
<protein>
    <recommendedName>
        <fullName evidence="8">Acyltransferase 3 domain-containing protein</fullName>
    </recommendedName>
</protein>
<evidence type="ECO:0000256" key="5">
    <source>
        <dbReference type="ARBA" id="ARBA00022989"/>
    </source>
</evidence>
<reference evidence="10" key="1">
    <citation type="submission" date="2016-01" db="EMBL/GenBank/DDBJ databases">
        <authorList>
            <person name="Mitreva M."/>
            <person name="Pepin K.H."/>
            <person name="Mihindukulasuriya K.A."/>
            <person name="Fulton R."/>
            <person name="Fronick C."/>
            <person name="O'Laughlin M."/>
            <person name="Miner T."/>
            <person name="Herter B."/>
            <person name="Rosa B.A."/>
            <person name="Cordes M."/>
            <person name="Tomlinson C."/>
            <person name="Wollam A."/>
            <person name="Palsikar V.B."/>
            <person name="Mardis E.R."/>
            <person name="Wilson R.K."/>
        </authorList>
    </citation>
    <scope>NUCLEOTIDE SEQUENCE [LARGE SCALE GENOMIC DNA]</scope>
    <source>
        <strain evidence="10">DNF00729</strain>
    </source>
</reference>
<dbReference type="Proteomes" id="UP000070442">
    <property type="component" value="Unassembled WGS sequence"/>
</dbReference>
<evidence type="ECO:0000256" key="3">
    <source>
        <dbReference type="ARBA" id="ARBA00022475"/>
    </source>
</evidence>
<keyword evidence="3" id="KW-1003">Cell membrane</keyword>
<keyword evidence="5 7" id="KW-1133">Transmembrane helix</keyword>
<dbReference type="RefSeq" id="WP_068367099.1">
    <property type="nucleotide sequence ID" value="NZ_CAIJCT010000016.1"/>
</dbReference>
<dbReference type="Pfam" id="PF01757">
    <property type="entry name" value="Acyl_transf_3"/>
    <property type="match status" value="1"/>
</dbReference>
<evidence type="ECO:0000313" key="10">
    <source>
        <dbReference type="Proteomes" id="UP000070442"/>
    </source>
</evidence>
<feature type="transmembrane region" description="Helical" evidence="7">
    <location>
        <begin position="128"/>
        <end position="147"/>
    </location>
</feature>
<keyword evidence="4 7" id="KW-0812">Transmembrane</keyword>
<dbReference type="STRING" id="755172.HMPREF1863_00559"/>
<evidence type="ECO:0000259" key="8">
    <source>
        <dbReference type="Pfam" id="PF01757"/>
    </source>
</evidence>
<evidence type="ECO:0000256" key="2">
    <source>
        <dbReference type="ARBA" id="ARBA00007400"/>
    </source>
</evidence>
<feature type="domain" description="Acyltransferase 3" evidence="8">
    <location>
        <begin position="9"/>
        <end position="329"/>
    </location>
</feature>
<dbReference type="GO" id="GO:0016413">
    <property type="term" value="F:O-acetyltransferase activity"/>
    <property type="evidence" value="ECO:0007669"/>
    <property type="project" value="TreeGrafter"/>
</dbReference>
<dbReference type="PANTHER" id="PTHR40074:SF2">
    <property type="entry name" value="O-ACETYLTRANSFERASE WECH"/>
    <property type="match status" value="1"/>
</dbReference>
<comment type="caution">
    <text evidence="9">The sequence shown here is derived from an EMBL/GenBank/DDBJ whole genome shotgun (WGS) entry which is preliminary data.</text>
</comment>
<evidence type="ECO:0000256" key="1">
    <source>
        <dbReference type="ARBA" id="ARBA00004651"/>
    </source>
</evidence>
<feature type="transmembrane region" description="Helical" evidence="7">
    <location>
        <begin position="39"/>
        <end position="66"/>
    </location>
</feature>
<dbReference type="PANTHER" id="PTHR40074">
    <property type="entry name" value="O-ACETYLTRANSFERASE WECH"/>
    <property type="match status" value="1"/>
</dbReference>
<dbReference type="AlphaFoldDB" id="A0A134AIK8"/>
<comment type="similarity">
    <text evidence="2">Belongs to the acyltransferase 3 family.</text>
</comment>
<evidence type="ECO:0000313" key="9">
    <source>
        <dbReference type="EMBL" id="KXB67370.1"/>
    </source>
</evidence>
<feature type="transmembrane region" description="Helical" evidence="7">
    <location>
        <begin position="159"/>
        <end position="176"/>
    </location>
</feature>
<organism evidence="9 10">
    <name type="scientific">Aedoeadaptatus coxii</name>
    <dbReference type="NCBI Taxonomy" id="755172"/>
    <lineage>
        <taxon>Bacteria</taxon>
        <taxon>Bacillati</taxon>
        <taxon>Bacillota</taxon>
        <taxon>Tissierellia</taxon>
        <taxon>Tissierellales</taxon>
        <taxon>Peptoniphilaceae</taxon>
        <taxon>Aedoeadaptatus</taxon>
    </lineage>
</organism>
<dbReference type="PATRIC" id="fig|755172.3.peg.533"/>
<evidence type="ECO:0000256" key="6">
    <source>
        <dbReference type="ARBA" id="ARBA00023136"/>
    </source>
</evidence>
<evidence type="ECO:0000256" key="4">
    <source>
        <dbReference type="ARBA" id="ARBA00022692"/>
    </source>
</evidence>
<feature type="transmembrane region" description="Helical" evidence="7">
    <location>
        <begin position="188"/>
        <end position="207"/>
    </location>
</feature>